<reference evidence="1 2" key="1">
    <citation type="journal article" date="2015" name="Nature">
        <title>rRNA introns, odd ribosomes, and small enigmatic genomes across a large radiation of phyla.</title>
        <authorList>
            <person name="Brown C.T."/>
            <person name="Hug L.A."/>
            <person name="Thomas B.C."/>
            <person name="Sharon I."/>
            <person name="Castelle C.J."/>
            <person name="Singh A."/>
            <person name="Wilkins M.J."/>
            <person name="Williams K.H."/>
            <person name="Banfield J.F."/>
        </authorList>
    </citation>
    <scope>NUCLEOTIDE SEQUENCE [LARGE SCALE GENOMIC DNA]</scope>
</reference>
<dbReference type="AlphaFoldDB" id="A0A0G0Q7T4"/>
<evidence type="ECO:0000313" key="2">
    <source>
        <dbReference type="Proteomes" id="UP000033881"/>
    </source>
</evidence>
<proteinExistence type="predicted"/>
<keyword evidence="1" id="KW-0808">Transferase</keyword>
<sequence length="135" mass="15935">MLGKRLKHGEFWTNSFLRLAKKGTGKWKRAVHEYWDVKGKKGRINSPLLHYSHPTLHEFIAEVDWYSSLHSESNLKEKKKSDIFKIMLYPKLKFINNWIIKGGFLDGIEGFVAALMMSLHSFLAWSKQWIKQQEK</sequence>
<dbReference type="GO" id="GO:0016740">
    <property type="term" value="F:transferase activity"/>
    <property type="evidence" value="ECO:0007669"/>
    <property type="project" value="UniProtKB-KW"/>
</dbReference>
<dbReference type="EMBL" id="LBWB01000044">
    <property type="protein sequence ID" value="KKQ97726.1"/>
    <property type="molecule type" value="Genomic_DNA"/>
</dbReference>
<gene>
    <name evidence="1" type="ORF">UT24_C0044G0006</name>
</gene>
<accession>A0A0G0Q7T4</accession>
<protein>
    <submittedName>
        <fullName evidence="1">Lipopolysaccharide biosynthesis glycosyltransferase</fullName>
    </submittedName>
</protein>
<name>A0A0G0Q7T4_9BACT</name>
<evidence type="ECO:0000313" key="1">
    <source>
        <dbReference type="EMBL" id="KKQ97726.1"/>
    </source>
</evidence>
<organism evidence="1 2">
    <name type="scientific">Candidatus Woesebacteria bacterium GW2011_GWB1_39_12</name>
    <dbReference type="NCBI Taxonomy" id="1618574"/>
    <lineage>
        <taxon>Bacteria</taxon>
        <taxon>Candidatus Woeseibacteriota</taxon>
    </lineage>
</organism>
<dbReference type="Proteomes" id="UP000033881">
    <property type="component" value="Unassembled WGS sequence"/>
</dbReference>
<dbReference type="STRING" id="1618574.UT24_C0044G0006"/>
<comment type="caution">
    <text evidence="1">The sequence shown here is derived from an EMBL/GenBank/DDBJ whole genome shotgun (WGS) entry which is preliminary data.</text>
</comment>